<dbReference type="Pfam" id="PF00078">
    <property type="entry name" value="RVT_1"/>
    <property type="match status" value="1"/>
</dbReference>
<evidence type="ECO:0000259" key="1">
    <source>
        <dbReference type="Pfam" id="PF00078"/>
    </source>
</evidence>
<comment type="caution">
    <text evidence="2">The sequence shown here is derived from an EMBL/GenBank/DDBJ whole genome shotgun (WGS) entry which is preliminary data.</text>
</comment>
<gene>
    <name evidence="2" type="ORF">MGAL_10B035067</name>
</gene>
<evidence type="ECO:0000313" key="3">
    <source>
        <dbReference type="Proteomes" id="UP000596742"/>
    </source>
</evidence>
<keyword evidence="3" id="KW-1185">Reference proteome</keyword>
<dbReference type="CDD" id="cd01650">
    <property type="entry name" value="RT_nLTR_like"/>
    <property type="match status" value="1"/>
</dbReference>
<name>A0A8B6G3Q4_MYTGA</name>
<evidence type="ECO:0000313" key="2">
    <source>
        <dbReference type="EMBL" id="VDI58180.1"/>
    </source>
</evidence>
<feature type="domain" description="Reverse transcriptase" evidence="1">
    <location>
        <begin position="100"/>
        <end position="216"/>
    </location>
</feature>
<dbReference type="AlphaFoldDB" id="A0A8B6G3Q4"/>
<dbReference type="PANTHER" id="PTHR19446">
    <property type="entry name" value="REVERSE TRANSCRIPTASES"/>
    <property type="match status" value="1"/>
</dbReference>
<dbReference type="Proteomes" id="UP000596742">
    <property type="component" value="Unassembled WGS sequence"/>
</dbReference>
<dbReference type="EMBL" id="UYJE01007812">
    <property type="protein sequence ID" value="VDI58180.1"/>
    <property type="molecule type" value="Genomic_DNA"/>
</dbReference>
<dbReference type="InterPro" id="IPR000477">
    <property type="entry name" value="RT_dom"/>
</dbReference>
<proteinExistence type="predicted"/>
<organism evidence="2 3">
    <name type="scientific">Mytilus galloprovincialis</name>
    <name type="common">Mediterranean mussel</name>
    <dbReference type="NCBI Taxonomy" id="29158"/>
    <lineage>
        <taxon>Eukaryota</taxon>
        <taxon>Metazoa</taxon>
        <taxon>Spiralia</taxon>
        <taxon>Lophotrochozoa</taxon>
        <taxon>Mollusca</taxon>
        <taxon>Bivalvia</taxon>
        <taxon>Autobranchia</taxon>
        <taxon>Pteriomorphia</taxon>
        <taxon>Mytilida</taxon>
        <taxon>Mytiloidea</taxon>
        <taxon>Mytilidae</taxon>
        <taxon>Mytilinae</taxon>
        <taxon>Mytilus</taxon>
    </lineage>
</organism>
<sequence>MNGSYDDEFLKDIKNKLQNRNNLVNDNNIDTTELNRSIERDEVRDAVFRAKQGKSAGIDEIPSEILRNDTCIDLLYKIIQFCFIEGHVRSEWLTSMISPIPKPKMDPLNPLEYRPISLISVPCKIYADILNKRLTNWLEQNDMLAEEQNGFRRNRSCLDHLYILTTIIKNRKLQRKDSFVCFVDAKKAFDNVNRDMLWYKLMKIGINGTFLNATQSLYDPTQSALLSIDDTFPTKHKQQEIKSKLCEKDKNECVEKLFNDRNGNKLRIYREYKHVLEFSSYVKLVRNRQHRRVLSNFRSGCLPLAVETGRYTKPKIPLNERTCIYCTDNCVEDEKHFLLGCDFYADLRYELMKKSGDICDSLNNLDLQDKFIFLMSNDAIQPFLAKAVF</sequence>
<protein>
    <recommendedName>
        <fullName evidence="1">Reverse transcriptase domain-containing protein</fullName>
    </recommendedName>
</protein>
<reference evidence="2" key="1">
    <citation type="submission" date="2018-11" db="EMBL/GenBank/DDBJ databases">
        <authorList>
            <person name="Alioto T."/>
            <person name="Alioto T."/>
        </authorList>
    </citation>
    <scope>NUCLEOTIDE SEQUENCE</scope>
</reference>
<accession>A0A8B6G3Q4</accession>
<dbReference type="OrthoDB" id="6154960at2759"/>